<reference evidence="1 2" key="1">
    <citation type="submission" date="2015-03" db="EMBL/GenBank/DDBJ databases">
        <authorList>
            <person name="Murphy D."/>
        </authorList>
    </citation>
    <scope>NUCLEOTIDE SEQUENCE [LARGE SCALE GENOMIC DNA]</scope>
    <source>
        <strain evidence="1 2">Y233</strain>
    </source>
</reference>
<organism evidence="1 2">
    <name type="scientific">Yersinia similis</name>
    <dbReference type="NCBI Taxonomy" id="367190"/>
    <lineage>
        <taxon>Bacteria</taxon>
        <taxon>Pseudomonadati</taxon>
        <taxon>Pseudomonadota</taxon>
        <taxon>Gammaproteobacteria</taxon>
        <taxon>Enterobacterales</taxon>
        <taxon>Yersiniaceae</taxon>
        <taxon>Yersinia</taxon>
    </lineage>
</organism>
<sequence length="52" mass="5880">MKVSTLGIDLAKNVFQLHGVGSNGQTVLKKKFTRNKYLPFLMQILYTNVPVQ</sequence>
<name>A0A0T9PIV0_9GAMM</name>
<dbReference type="EMBL" id="CQBK01000007">
    <property type="protein sequence ID" value="CNH67803.1"/>
    <property type="molecule type" value="Genomic_DNA"/>
</dbReference>
<accession>A0A0T9PIV0</accession>
<proteinExistence type="predicted"/>
<evidence type="ECO:0000313" key="1">
    <source>
        <dbReference type="EMBL" id="CNH67803.1"/>
    </source>
</evidence>
<gene>
    <name evidence="1" type="ORF">ERS008667_01222</name>
</gene>
<protein>
    <submittedName>
        <fullName evidence="1">Transposase</fullName>
    </submittedName>
</protein>
<dbReference type="AlphaFoldDB" id="A0A0T9PIV0"/>
<dbReference type="Proteomes" id="UP000038204">
    <property type="component" value="Unassembled WGS sequence"/>
</dbReference>
<evidence type="ECO:0000313" key="2">
    <source>
        <dbReference type="Proteomes" id="UP000038204"/>
    </source>
</evidence>